<reference evidence="4 5" key="1">
    <citation type="submission" date="2020-03" db="EMBL/GenBank/DDBJ databases">
        <authorList>
            <person name="Zhu W."/>
        </authorList>
    </citation>
    <scope>NUCLEOTIDE SEQUENCE [LARGE SCALE GENOMIC DNA]</scope>
    <source>
        <strain evidence="4 5">323-1</strain>
    </source>
</reference>
<dbReference type="KEGG" id="asha:G8E00_13545"/>
<name>A0A6G8RY66_9GAMM</name>
<accession>A0A6G8RY66</accession>
<proteinExistence type="predicted"/>
<dbReference type="EMBL" id="CP049801">
    <property type="protein sequence ID" value="QIO06892.1"/>
    <property type="molecule type" value="Genomic_DNA"/>
</dbReference>
<dbReference type="Proteomes" id="UP000502297">
    <property type="component" value="Chromosome"/>
</dbReference>
<sequence length="126" mass="13835">MIHKIFNFKLLVGITVLSVFTLNSTSVVAAEYYKWVDSKGTTHYSKTPPPKSAKKRTTVKTYGYRGDSSTAATPVNNVENQNQPAVVENQNTPTVVEQTPPQVVIPVNPQNVEVSPPQLAEQPVLK</sequence>
<protein>
    <submittedName>
        <fullName evidence="4">DUF4124 domain-containing protein</fullName>
    </submittedName>
</protein>
<organism evidence="4 5">
    <name type="scientific">Acinetobacter shaoyimingii</name>
    <dbReference type="NCBI Taxonomy" id="2715164"/>
    <lineage>
        <taxon>Bacteria</taxon>
        <taxon>Pseudomonadati</taxon>
        <taxon>Pseudomonadota</taxon>
        <taxon>Gammaproteobacteria</taxon>
        <taxon>Moraxellales</taxon>
        <taxon>Moraxellaceae</taxon>
        <taxon>Acinetobacter</taxon>
    </lineage>
</organism>
<dbReference type="InterPro" id="IPR025392">
    <property type="entry name" value="DUF4124"/>
</dbReference>
<feature type="region of interest" description="Disordered" evidence="1">
    <location>
        <begin position="107"/>
        <end position="126"/>
    </location>
</feature>
<dbReference type="AlphaFoldDB" id="A0A6G8RY66"/>
<feature type="chain" id="PRO_5026085558" evidence="2">
    <location>
        <begin position="30"/>
        <end position="126"/>
    </location>
</feature>
<keyword evidence="5" id="KW-1185">Reference proteome</keyword>
<evidence type="ECO:0000313" key="5">
    <source>
        <dbReference type="Proteomes" id="UP000502297"/>
    </source>
</evidence>
<keyword evidence="2" id="KW-0732">Signal</keyword>
<evidence type="ECO:0000256" key="2">
    <source>
        <dbReference type="SAM" id="SignalP"/>
    </source>
</evidence>
<evidence type="ECO:0000256" key="1">
    <source>
        <dbReference type="SAM" id="MobiDB-lite"/>
    </source>
</evidence>
<evidence type="ECO:0000313" key="4">
    <source>
        <dbReference type="EMBL" id="QIO06892.1"/>
    </source>
</evidence>
<feature type="region of interest" description="Disordered" evidence="1">
    <location>
        <begin position="39"/>
        <end position="58"/>
    </location>
</feature>
<gene>
    <name evidence="4" type="ORF">G8E00_13545</name>
</gene>
<evidence type="ECO:0000259" key="3">
    <source>
        <dbReference type="Pfam" id="PF13511"/>
    </source>
</evidence>
<feature type="domain" description="DUF4124" evidence="3">
    <location>
        <begin position="24"/>
        <end position="61"/>
    </location>
</feature>
<feature type="signal peptide" evidence="2">
    <location>
        <begin position="1"/>
        <end position="29"/>
    </location>
</feature>
<dbReference type="Pfam" id="PF13511">
    <property type="entry name" value="DUF4124"/>
    <property type="match status" value="1"/>
</dbReference>